<dbReference type="PANTHER" id="PTHR20982">
    <property type="entry name" value="RIBOSOME RECYCLING FACTOR"/>
    <property type="match status" value="1"/>
</dbReference>
<dbReference type="HAMAP" id="MF_00040">
    <property type="entry name" value="RRF"/>
    <property type="match status" value="1"/>
</dbReference>
<organism evidence="9 10">
    <name type="scientific">Sulfobacillus harzensis</name>
    <dbReference type="NCBI Taxonomy" id="2729629"/>
    <lineage>
        <taxon>Bacteria</taxon>
        <taxon>Bacillati</taxon>
        <taxon>Bacillota</taxon>
        <taxon>Clostridia</taxon>
        <taxon>Eubacteriales</taxon>
        <taxon>Clostridiales Family XVII. Incertae Sedis</taxon>
        <taxon>Sulfobacillus</taxon>
    </lineage>
</organism>
<name>A0A7Y0L1Z5_9FIRM</name>
<feature type="coiled-coil region" evidence="6">
    <location>
        <begin position="107"/>
        <end position="134"/>
    </location>
</feature>
<dbReference type="FunFam" id="1.10.132.20:FF:000001">
    <property type="entry name" value="Ribosome-recycling factor"/>
    <property type="match status" value="1"/>
</dbReference>
<dbReference type="FunFam" id="3.30.1360.40:FF:000001">
    <property type="entry name" value="Ribosome-recycling factor"/>
    <property type="match status" value="1"/>
</dbReference>
<dbReference type="InterPro" id="IPR036191">
    <property type="entry name" value="RRF_sf"/>
</dbReference>
<evidence type="ECO:0000256" key="2">
    <source>
        <dbReference type="ARBA" id="ARBA00005912"/>
    </source>
</evidence>
<comment type="similarity">
    <text evidence="2 5">Belongs to the RRF family.</text>
</comment>
<dbReference type="AlphaFoldDB" id="A0A7Y0L1Z5"/>
<dbReference type="NCBIfam" id="TIGR00496">
    <property type="entry name" value="frr"/>
    <property type="match status" value="1"/>
</dbReference>
<keyword evidence="4 5" id="KW-0648">Protein biosynthesis</keyword>
<evidence type="ECO:0000313" key="9">
    <source>
        <dbReference type="EMBL" id="NMP21818.1"/>
    </source>
</evidence>
<dbReference type="CDD" id="cd00520">
    <property type="entry name" value="RRF"/>
    <property type="match status" value="1"/>
</dbReference>
<reference evidence="9 10" key="1">
    <citation type="submission" date="2020-04" db="EMBL/GenBank/DDBJ databases">
        <authorList>
            <person name="Zhang R."/>
            <person name="Schippers A."/>
        </authorList>
    </citation>
    <scope>NUCLEOTIDE SEQUENCE [LARGE SCALE GENOMIC DNA]</scope>
    <source>
        <strain evidence="9 10">DSM 109850</strain>
    </source>
</reference>
<accession>A0A7Y0L1Z5</accession>
<dbReference type="GO" id="GO:0043023">
    <property type="term" value="F:ribosomal large subunit binding"/>
    <property type="evidence" value="ECO:0007669"/>
    <property type="project" value="TreeGrafter"/>
</dbReference>
<dbReference type="Proteomes" id="UP000533476">
    <property type="component" value="Unassembled WGS sequence"/>
</dbReference>
<keyword evidence="10" id="KW-1185">Reference proteome</keyword>
<evidence type="ECO:0000256" key="5">
    <source>
        <dbReference type="HAMAP-Rule" id="MF_00040"/>
    </source>
</evidence>
<evidence type="ECO:0000259" key="8">
    <source>
        <dbReference type="Pfam" id="PF01765"/>
    </source>
</evidence>
<dbReference type="GO" id="GO:0006415">
    <property type="term" value="P:translational termination"/>
    <property type="evidence" value="ECO:0007669"/>
    <property type="project" value="UniProtKB-UniRule"/>
</dbReference>
<evidence type="ECO:0000256" key="1">
    <source>
        <dbReference type="ARBA" id="ARBA00004496"/>
    </source>
</evidence>
<dbReference type="RefSeq" id="WP_169097570.1">
    <property type="nucleotide sequence ID" value="NZ_JABBVZ010000013.1"/>
</dbReference>
<feature type="domain" description="Ribosome recycling factor" evidence="8">
    <location>
        <begin position="20"/>
        <end position="183"/>
    </location>
</feature>
<keyword evidence="6" id="KW-0175">Coiled coil</keyword>
<dbReference type="InterPro" id="IPR023584">
    <property type="entry name" value="Ribosome_recyc_fac_dom"/>
</dbReference>
<dbReference type="InterPro" id="IPR002661">
    <property type="entry name" value="Ribosome_recyc_fac"/>
</dbReference>
<gene>
    <name evidence="5 9" type="primary">frr</name>
    <name evidence="9" type="ORF">HIJ39_05560</name>
</gene>
<comment type="caution">
    <text evidence="9">The sequence shown here is derived from an EMBL/GenBank/DDBJ whole genome shotgun (WGS) entry which is preliminary data.</text>
</comment>
<proteinExistence type="inferred from homology"/>
<evidence type="ECO:0000256" key="6">
    <source>
        <dbReference type="SAM" id="Coils"/>
    </source>
</evidence>
<dbReference type="PANTHER" id="PTHR20982:SF3">
    <property type="entry name" value="MITOCHONDRIAL RIBOSOME RECYCLING FACTOR PSEUDO 1"/>
    <property type="match status" value="1"/>
</dbReference>
<dbReference type="Gene3D" id="1.10.132.20">
    <property type="entry name" value="Ribosome-recycling factor"/>
    <property type="match status" value="1"/>
</dbReference>
<dbReference type="GO" id="GO:0005737">
    <property type="term" value="C:cytoplasm"/>
    <property type="evidence" value="ECO:0007669"/>
    <property type="project" value="UniProtKB-SubCell"/>
</dbReference>
<evidence type="ECO:0000313" key="10">
    <source>
        <dbReference type="Proteomes" id="UP000533476"/>
    </source>
</evidence>
<dbReference type="Pfam" id="PF01765">
    <property type="entry name" value="RRF"/>
    <property type="match status" value="1"/>
</dbReference>
<protein>
    <recommendedName>
        <fullName evidence="5">Ribosome-recycling factor</fullName>
        <shortName evidence="5">RRF</shortName>
    </recommendedName>
    <alternativeName>
        <fullName evidence="5">Ribosome-releasing factor</fullName>
    </alternativeName>
</protein>
<dbReference type="Gene3D" id="3.30.1360.40">
    <property type="match status" value="1"/>
</dbReference>
<dbReference type="EMBL" id="JABBVZ010000013">
    <property type="protein sequence ID" value="NMP21818.1"/>
    <property type="molecule type" value="Genomic_DNA"/>
</dbReference>
<keyword evidence="3 5" id="KW-0963">Cytoplasm</keyword>
<dbReference type="SUPFAM" id="SSF55194">
    <property type="entry name" value="Ribosome recycling factor, RRF"/>
    <property type="match status" value="1"/>
</dbReference>
<sequence>MLKDILKETEEHMQKSVEVFQRDLAGMRAGRAHPALLEKVPVDYYGTTTPLQHLAAISAPEPRVLVVQPFDKSAVSSIEKALMKADLGVSVRVDGALLRVNVPQLTEERRRDLVKQLRRQLEEAKVAVRNVRRDGLDALKRSQKAGEVSEDEERRGQTDIQRLTDQYIKELDRLAEAREKDIMTP</sequence>
<comment type="function">
    <text evidence="5">Responsible for the release of ribosomes from messenger RNA at the termination of protein biosynthesis. May increase the efficiency of translation by recycling ribosomes from one round of translation to another.</text>
</comment>
<evidence type="ECO:0000256" key="4">
    <source>
        <dbReference type="ARBA" id="ARBA00022917"/>
    </source>
</evidence>
<evidence type="ECO:0000256" key="7">
    <source>
        <dbReference type="SAM" id="MobiDB-lite"/>
    </source>
</evidence>
<feature type="region of interest" description="Disordered" evidence="7">
    <location>
        <begin position="141"/>
        <end position="161"/>
    </location>
</feature>
<comment type="subcellular location">
    <subcellularLocation>
        <location evidence="1 5">Cytoplasm</location>
    </subcellularLocation>
</comment>
<evidence type="ECO:0000256" key="3">
    <source>
        <dbReference type="ARBA" id="ARBA00022490"/>
    </source>
</evidence>